<comment type="caution">
    <text evidence="1">The sequence shown here is derived from an EMBL/GenBank/DDBJ whole genome shotgun (WGS) entry which is preliminary data.</text>
</comment>
<proteinExistence type="predicted"/>
<protein>
    <submittedName>
        <fullName evidence="1">Uncharacterized protein</fullName>
    </submittedName>
</protein>
<evidence type="ECO:0000313" key="1">
    <source>
        <dbReference type="EMBL" id="KAJ8010812.1"/>
    </source>
</evidence>
<name>A0ACC2H4Z0_DALPE</name>
<organism evidence="1 2">
    <name type="scientific">Dallia pectoralis</name>
    <name type="common">Alaska blackfish</name>
    <dbReference type="NCBI Taxonomy" id="75939"/>
    <lineage>
        <taxon>Eukaryota</taxon>
        <taxon>Metazoa</taxon>
        <taxon>Chordata</taxon>
        <taxon>Craniata</taxon>
        <taxon>Vertebrata</taxon>
        <taxon>Euteleostomi</taxon>
        <taxon>Actinopterygii</taxon>
        <taxon>Neopterygii</taxon>
        <taxon>Teleostei</taxon>
        <taxon>Protacanthopterygii</taxon>
        <taxon>Esociformes</taxon>
        <taxon>Umbridae</taxon>
        <taxon>Dallia</taxon>
    </lineage>
</organism>
<accession>A0ACC2H4Z0</accession>
<dbReference type="EMBL" id="CM055733">
    <property type="protein sequence ID" value="KAJ8010812.1"/>
    <property type="molecule type" value="Genomic_DNA"/>
</dbReference>
<sequence>MRKIAWLLIVLLGVAHFATVIQCEDDVAKDDVGEESDDSDDEDEDNEDDTEVKEENGVFVLTDNNFDTFVEDKDTVLVEFYAPWCGHCKQFASEYEKIAQTLKENDPPILVAKVDATQASSLASKFEVSGYPTFKVMKKGVPVDYDGGRTEKDIVARVKEVSQPDWKPPPEATLVLTKDNFDQVVDHADIILVEFYAPWCGHCKKLAPEYEKAAKDLSQRSPPIPLAKVDATQENDIATRFGVSGYPTLKIFRKGKAFEYNGPRERMGIVDYMSEQAGPPSKQVQTVKQVQELIKDGDDAVIVGVFSSDQDTTYELYLEACNALREDFRFLHTFSFDVAKLLKATPSQVVMMQPEKFRSTYEKASNTLTIKESTEVSEVQDFFRKHVLPLVGHRKQSNDAKRYTKRPLVVVYYGVDFSFDYRKATQFWRTKVLEVAKDFPEYTFAIADEEDYSDELKSLGLSDSGEEVNVGILGDEGKKFAMEPEEFDSEVLRDFIMAFKKGKLKPIIKSQQVPKNNKGPVKVVVGKTFQDIVMDTEKDVLIEFYAPWCGHCKKLEPDYIALGKKYKGEKNLVIAKMDATANDVPHDSYKVEGFPTIYFSPSNSKQKPIKFEGTDRTLEGFSNGSREPADARAEHPPVANELADITTIVIRIYEIIPVVCLIDPESLHCIWTGPLGRLTMVLTGKRSEMGPVWRRRVKSEYMRLRQLKRFRRADEVKSMFNSNRQKILDRTDILNAEWKTRRIQPVHIMTSVSSLRGTRECTVDSGFSEFSKQVIPLKTLNAVASVPVMYSWSPLQQNFMVEDETVLHNIPYMGDEILDQDGTFIEELIKNYDGKVHGDRECGFINDEIFVELVDALTGYSDEEDDDGEESQEFKMELCETKDHVAKEPCEEPIYFDDSQGSSDSSKKFARIFEAISSMFPDKGSTEELKEKYKELTEPQLPGALPPECTPNIDGPNARSVQREQSLHSFHTLFCRRCFKYDCFLHRESFHATPNTYKRKNMVSHPQYYPCGDHCYMYLMQDGTVFGETDGTATERSKTPSKRPMGRRRGRPNGNSRPGTPTISTDAKDTDSEREGKDDDDKDEDEKKDETTSSSEGNSRCQTPVKLKLTCEPEVADWSGAEASLFRVLIGTYYDHYCAIARLIGTKTCRQVYEFRVKESSIIARAPAEDEDTPPRKKKRKHRLWATHCRKIQLKKDGSSNHVYNYQPCDHPRQPCDSSCPCVTAQNFCEKFCQCSSECQNRFPGCRCKAQCNTKQCPCYLAVRECDPDLCLTCGAAEHWDSKNVSCKNCSIQRGAKKHLLLAPSDVAGWGIFIKEPVQKNEFISEYCGEIISQDEADRRGKVYDKYMCSFLFNLNNDFVVDATRKGNKIRFANHSVNPNCYAKVMMVNGDHRIGIFAKRTIQTGEELFFDYRYSQADALKYVGIERESEMP</sequence>
<dbReference type="Proteomes" id="UP001157502">
    <property type="component" value="Chromosome 6"/>
</dbReference>
<keyword evidence="2" id="KW-1185">Reference proteome</keyword>
<evidence type="ECO:0000313" key="2">
    <source>
        <dbReference type="Proteomes" id="UP001157502"/>
    </source>
</evidence>
<gene>
    <name evidence="1" type="ORF">DPEC_G00079020</name>
</gene>
<reference evidence="1" key="1">
    <citation type="submission" date="2021-05" db="EMBL/GenBank/DDBJ databases">
        <authorList>
            <person name="Pan Q."/>
            <person name="Jouanno E."/>
            <person name="Zahm M."/>
            <person name="Klopp C."/>
            <person name="Cabau C."/>
            <person name="Louis A."/>
            <person name="Berthelot C."/>
            <person name="Parey E."/>
            <person name="Roest Crollius H."/>
            <person name="Montfort J."/>
            <person name="Robinson-Rechavi M."/>
            <person name="Bouchez O."/>
            <person name="Lampietro C."/>
            <person name="Lopez Roques C."/>
            <person name="Donnadieu C."/>
            <person name="Postlethwait J."/>
            <person name="Bobe J."/>
            <person name="Dillon D."/>
            <person name="Chandos A."/>
            <person name="von Hippel F."/>
            <person name="Guiguen Y."/>
        </authorList>
    </citation>
    <scope>NUCLEOTIDE SEQUENCE</scope>
    <source>
        <strain evidence="1">YG-Jan2019</strain>
    </source>
</reference>